<keyword evidence="2" id="KW-0732">Signal</keyword>
<evidence type="ECO:0000259" key="4">
    <source>
        <dbReference type="Pfam" id="PF04453"/>
    </source>
</evidence>
<evidence type="ECO:0000256" key="1">
    <source>
        <dbReference type="ARBA" id="ARBA00023237"/>
    </source>
</evidence>
<comment type="subunit">
    <text evidence="2">Component of the lipopolysaccharide transport and assembly complex. Interacts with LptE and LptA.</text>
</comment>
<keyword evidence="1 2" id="KW-0998">Cell outer membrane</keyword>
<keyword evidence="2" id="KW-0472">Membrane</keyword>
<comment type="subcellular location">
    <subcellularLocation>
        <location evidence="2">Cell outer membrane</location>
    </subcellularLocation>
</comment>
<accession>A0A1I4DXN1</accession>
<dbReference type="InterPro" id="IPR050218">
    <property type="entry name" value="LptD"/>
</dbReference>
<keyword evidence="6" id="KW-1185">Reference proteome</keyword>
<comment type="similarity">
    <text evidence="2">Belongs to the LptD family.</text>
</comment>
<evidence type="ECO:0000313" key="6">
    <source>
        <dbReference type="Proteomes" id="UP000198725"/>
    </source>
</evidence>
<dbReference type="GO" id="GO:0043165">
    <property type="term" value="P:Gram-negative-bacterium-type cell outer membrane assembly"/>
    <property type="evidence" value="ECO:0007669"/>
    <property type="project" value="UniProtKB-UniRule"/>
</dbReference>
<comment type="function">
    <text evidence="2">Together with LptE, is involved in the assembly of lipopolysaccharide (LPS) at the surface of the outer membrane.</text>
</comment>
<dbReference type="EMBL" id="FOSR01000010">
    <property type="protein sequence ID" value="SFK97773.1"/>
    <property type="molecule type" value="Genomic_DNA"/>
</dbReference>
<comment type="caution">
    <text evidence="2">Lacks conserved residue(s) required for the propagation of feature annotation.</text>
</comment>
<dbReference type="HAMAP" id="MF_01411">
    <property type="entry name" value="LPS_assembly_LptD"/>
    <property type="match status" value="1"/>
</dbReference>
<dbReference type="GO" id="GO:1990351">
    <property type="term" value="C:transporter complex"/>
    <property type="evidence" value="ECO:0007669"/>
    <property type="project" value="TreeGrafter"/>
</dbReference>
<proteinExistence type="inferred from homology"/>
<dbReference type="Pfam" id="PF04453">
    <property type="entry name" value="LptD"/>
    <property type="match status" value="1"/>
</dbReference>
<dbReference type="InterPro" id="IPR020889">
    <property type="entry name" value="LipoPS_assembly_LptD"/>
</dbReference>
<reference evidence="6" key="1">
    <citation type="submission" date="2016-10" db="EMBL/GenBank/DDBJ databases">
        <authorList>
            <person name="Varghese N."/>
            <person name="Submissions S."/>
        </authorList>
    </citation>
    <scope>NUCLEOTIDE SEQUENCE [LARGE SCALE GENOMIC DNA]</scope>
    <source>
        <strain evidence="6">MO64</strain>
    </source>
</reference>
<evidence type="ECO:0000313" key="5">
    <source>
        <dbReference type="EMBL" id="SFK97773.1"/>
    </source>
</evidence>
<dbReference type="AlphaFoldDB" id="A0A1I4DXN1"/>
<sequence length="787" mass="88800">MALISAQADASGGKGLKHPKSTLDGTETVCPLGTFICPPRPDNFALCRPNAMLEFYDPSLPQNTDLRPTAKTYVQAEHVDSSNQTVYHLSGRVKMDRADQQVQADRIDYNDETTDYDARGDVRYQEAGELLSADHMQGNTNANRGIADGNLRFQMLLSHGNGTADQAHMLDAQHSRYHRVAYSTCDIGHHLWEIRAKKLTINKETGRGVARDATMRLGHVPFLYLPYMSFPVDNRRMSGFLYPTFSHTTRGGYTFSIPYYLNLAPNYDATLEPRLYSLRGPMLAGQARYLFPGTSGQLDFEYLAKDRFDDTTLSPTATDTLGRDRWLMKYTDSTALWPGWSFGTSINRASDRNYLRDFGSDLYTISTGTLASNAYINGSGNWWSASFGADYYQNVDPSLPDSVVQYKRWPRATFNLDIPLNRWLEAGLSSEAVAFRKQDVVEGDRLDLYPFIGADFQGAAWFVRPKVAWRYTAYQLSNGYQNYGFYGPLAAGQASPFTDRTPSRSLPIASLDSGLIFERDTSLFGSNYTQTLEPRLYYLYAPYRDQSNLPLFDTTLMSFDYWQLFSPSQYSGADRQMNANNLTAAVTTRLLDESGVERLSLSFGQIRYFTPQKVPLTGTTATDFAGSDYVVELGSQLSDDWRLNGSYQWNPHSRQTDMGTVELQRRIGLDGVLNFSYRFRRSLLEQYDASVVYPVSDRWRLLGHWTYSVMDKRTVEAMAGIQYESCCVKLSLLGRHYVNGYDGLVPTTTTANPGTNNAIMFELEFKGMGAFNGQTETYLRRGILGYQ</sequence>
<organism evidence="5 6">
    <name type="scientific">Rhodanobacter glycinis</name>
    <dbReference type="NCBI Taxonomy" id="582702"/>
    <lineage>
        <taxon>Bacteria</taxon>
        <taxon>Pseudomonadati</taxon>
        <taxon>Pseudomonadota</taxon>
        <taxon>Gammaproteobacteria</taxon>
        <taxon>Lysobacterales</taxon>
        <taxon>Rhodanobacteraceae</taxon>
        <taxon>Rhodanobacter</taxon>
    </lineage>
</organism>
<dbReference type="PANTHER" id="PTHR30189:SF1">
    <property type="entry name" value="LPS-ASSEMBLY PROTEIN LPTD"/>
    <property type="match status" value="1"/>
</dbReference>
<evidence type="ECO:0000256" key="2">
    <source>
        <dbReference type="HAMAP-Rule" id="MF_01411"/>
    </source>
</evidence>
<dbReference type="GO" id="GO:0009279">
    <property type="term" value="C:cell outer membrane"/>
    <property type="evidence" value="ECO:0007669"/>
    <property type="project" value="UniProtKB-SubCell"/>
</dbReference>
<evidence type="ECO:0000256" key="3">
    <source>
        <dbReference type="SAM" id="MobiDB-lite"/>
    </source>
</evidence>
<gene>
    <name evidence="2" type="primary">lptD</name>
    <name evidence="5" type="ORF">SAMN05192579_11067</name>
</gene>
<dbReference type="PANTHER" id="PTHR30189">
    <property type="entry name" value="LPS-ASSEMBLY PROTEIN"/>
    <property type="match status" value="1"/>
</dbReference>
<dbReference type="Proteomes" id="UP000198725">
    <property type="component" value="Unassembled WGS sequence"/>
</dbReference>
<feature type="domain" description="LptD C-terminal" evidence="4">
    <location>
        <begin position="323"/>
        <end position="699"/>
    </location>
</feature>
<dbReference type="InterPro" id="IPR007543">
    <property type="entry name" value="LptD_C"/>
</dbReference>
<name>A0A1I4DXN1_9GAMM</name>
<feature type="region of interest" description="Disordered" evidence="3">
    <location>
        <begin position="1"/>
        <end position="23"/>
    </location>
</feature>
<dbReference type="GO" id="GO:0015920">
    <property type="term" value="P:lipopolysaccharide transport"/>
    <property type="evidence" value="ECO:0007669"/>
    <property type="project" value="InterPro"/>
</dbReference>
<protein>
    <recommendedName>
        <fullName evidence="2">LPS-assembly protein LptD</fullName>
    </recommendedName>
</protein>